<organism evidence="2 3">
    <name type="scientific">Hevea brasiliensis</name>
    <name type="common">Para rubber tree</name>
    <name type="synonym">Siphonia brasiliensis</name>
    <dbReference type="NCBI Taxonomy" id="3981"/>
    <lineage>
        <taxon>Eukaryota</taxon>
        <taxon>Viridiplantae</taxon>
        <taxon>Streptophyta</taxon>
        <taxon>Embryophyta</taxon>
        <taxon>Tracheophyta</taxon>
        <taxon>Spermatophyta</taxon>
        <taxon>Magnoliopsida</taxon>
        <taxon>eudicotyledons</taxon>
        <taxon>Gunneridae</taxon>
        <taxon>Pentapetalae</taxon>
        <taxon>rosids</taxon>
        <taxon>fabids</taxon>
        <taxon>Malpighiales</taxon>
        <taxon>Euphorbiaceae</taxon>
        <taxon>Crotonoideae</taxon>
        <taxon>Micrandreae</taxon>
        <taxon>Hevea</taxon>
    </lineage>
</organism>
<dbReference type="PRINTS" id="PR00347">
    <property type="entry name" value="THAUMATIN"/>
</dbReference>
<dbReference type="PROSITE" id="PS00316">
    <property type="entry name" value="THAUMATIN_1"/>
    <property type="match status" value="1"/>
</dbReference>
<comment type="similarity">
    <text evidence="1">Belongs to the thaumatin family.</text>
</comment>
<dbReference type="InterPro" id="IPR037176">
    <property type="entry name" value="Osmotin/thaumatin-like_sf"/>
</dbReference>
<reference evidence="2 3" key="1">
    <citation type="journal article" date="2023" name="Plant Biotechnol. J.">
        <title>Chromosome-level wild Hevea brasiliensis genome provides new tools for genomic-assisted breeding and valuable loci to elevate rubber yield.</title>
        <authorList>
            <person name="Cheng H."/>
            <person name="Song X."/>
            <person name="Hu Y."/>
            <person name="Wu T."/>
            <person name="Yang Q."/>
            <person name="An Z."/>
            <person name="Feng S."/>
            <person name="Deng Z."/>
            <person name="Wu W."/>
            <person name="Zeng X."/>
            <person name="Tu M."/>
            <person name="Wang X."/>
            <person name="Huang H."/>
        </authorList>
    </citation>
    <scope>NUCLEOTIDE SEQUENCE [LARGE SCALE GENOMIC DNA]</scope>
    <source>
        <strain evidence="2">MT/VB/25A 57/8</strain>
    </source>
</reference>
<dbReference type="SUPFAM" id="SSF49870">
    <property type="entry name" value="Osmotin, thaumatin-like protein"/>
    <property type="match status" value="1"/>
</dbReference>
<dbReference type="InterPro" id="IPR001938">
    <property type="entry name" value="Thaumatin"/>
</dbReference>
<proteinExistence type="inferred from homology"/>
<evidence type="ECO:0000313" key="3">
    <source>
        <dbReference type="Proteomes" id="UP001174677"/>
    </source>
</evidence>
<sequence length="204" mass="22002">MEGGFELRPGESVNVTAEYYATIWGRNGCLFDHSGHGTCVTGDCGGVLRCAEATQNMIPVLPVTYAVLNFYNVLPDFYAVSVANGFNLPMSILPYGHPAGAGQCNASSCFTDLNQICPSELQVRSNGSNGQIVVRKSPCVAFNKPEFCCPSVAHFPEDPPTDESCKPTRYSAAFQAACPTALVHSTLDWMRFGCDDANYLISFC</sequence>
<protein>
    <recommendedName>
        <fullName evidence="4">Thaumatin-like protein</fullName>
    </recommendedName>
</protein>
<dbReference type="EMBL" id="JARPOI010000010">
    <property type="protein sequence ID" value="KAJ9169253.1"/>
    <property type="molecule type" value="Genomic_DNA"/>
</dbReference>
<dbReference type="SMART" id="SM00205">
    <property type="entry name" value="THN"/>
    <property type="match status" value="1"/>
</dbReference>
<accession>A0ABQ9LRF9</accession>
<gene>
    <name evidence="2" type="ORF">P3X46_017463</name>
</gene>
<dbReference type="Pfam" id="PF00314">
    <property type="entry name" value="Thaumatin"/>
    <property type="match status" value="1"/>
</dbReference>
<dbReference type="PROSITE" id="PS51367">
    <property type="entry name" value="THAUMATIN_2"/>
    <property type="match status" value="1"/>
</dbReference>
<evidence type="ECO:0000313" key="2">
    <source>
        <dbReference type="EMBL" id="KAJ9169253.1"/>
    </source>
</evidence>
<evidence type="ECO:0008006" key="4">
    <source>
        <dbReference type="Google" id="ProtNLM"/>
    </source>
</evidence>
<dbReference type="PIRSF" id="PIRSF002703">
    <property type="entry name" value="Thaumatin"/>
    <property type="match status" value="1"/>
</dbReference>
<dbReference type="InterPro" id="IPR017949">
    <property type="entry name" value="Thaumatin_CS"/>
</dbReference>
<keyword evidence="3" id="KW-1185">Reference proteome</keyword>
<dbReference type="Proteomes" id="UP001174677">
    <property type="component" value="Chromosome 10"/>
</dbReference>
<comment type="caution">
    <text evidence="2">The sequence shown here is derived from an EMBL/GenBank/DDBJ whole genome shotgun (WGS) entry which is preliminary data.</text>
</comment>
<name>A0ABQ9LRF9_HEVBR</name>
<dbReference type="PANTHER" id="PTHR31048">
    <property type="entry name" value="OS03G0233200 PROTEIN"/>
    <property type="match status" value="1"/>
</dbReference>
<dbReference type="Gene3D" id="2.60.110.10">
    <property type="entry name" value="Thaumatin"/>
    <property type="match status" value="1"/>
</dbReference>
<evidence type="ECO:0000256" key="1">
    <source>
        <dbReference type="ARBA" id="ARBA00010607"/>
    </source>
</evidence>